<dbReference type="NCBIfam" id="NF041079">
    <property type="entry name" value="CBASS_lipase"/>
    <property type="match status" value="1"/>
</dbReference>
<feature type="short sequence motif" description="DGA/G" evidence="2">
    <location>
        <begin position="167"/>
        <end position="169"/>
    </location>
</feature>
<name>A0A2A2GPI2_9RHOB</name>
<evidence type="ECO:0000259" key="3">
    <source>
        <dbReference type="PROSITE" id="PS51635"/>
    </source>
</evidence>
<evidence type="ECO:0000313" key="5">
    <source>
        <dbReference type="Proteomes" id="UP000218023"/>
    </source>
</evidence>
<dbReference type="SUPFAM" id="SSF52151">
    <property type="entry name" value="FabD/lysophospholipase-like"/>
    <property type="match status" value="1"/>
</dbReference>
<feature type="active site" description="Proton acceptor" evidence="2">
    <location>
        <position position="167"/>
    </location>
</feature>
<dbReference type="Pfam" id="PF01734">
    <property type="entry name" value="Patatin"/>
    <property type="match status" value="1"/>
</dbReference>
<keyword evidence="5" id="KW-1185">Reference proteome</keyword>
<dbReference type="AlphaFoldDB" id="A0A2A2GPI2"/>
<sequence>MKILSISGGGFQALYNVILLEELEKLAGPVKNSFDLFCGTSAGAIVAAAGARGMPMADLRAGFEQRGAEAFRRRSIAGPRDLWRLWGRSRYMAGPLEALVAEIAGEATLADLEAPLAVTAVRLRDGAPVVFSNQASPGVKLRDAVMASAAAPTMFPAVPIDGELHADGGIFANAPDLLAMELALRTGARAEEISMLSLGSMNACPPLGEPGDPDMGVLDWLRGNRIFRTMIGAQAEVTSRLMRGLLGERYTRIDADPTFPLRGDVALDRADARAIAAARMAASLSLGELEAWAQASRERPLRRIA</sequence>
<evidence type="ECO:0000313" key="4">
    <source>
        <dbReference type="EMBL" id="PAU98845.1"/>
    </source>
</evidence>
<dbReference type="InterPro" id="IPR002641">
    <property type="entry name" value="PNPLA_dom"/>
</dbReference>
<feature type="active site" description="Nucleophile" evidence="2">
    <location>
        <position position="41"/>
    </location>
</feature>
<dbReference type="PANTHER" id="PTHR24138">
    <property type="entry name" value="INTRACELLLAR PHOSPHOLIPASE A FAMILY"/>
    <property type="match status" value="1"/>
</dbReference>
<reference evidence="4 5" key="1">
    <citation type="submission" date="2017-09" db="EMBL/GenBank/DDBJ databases">
        <title>Paracoccus alkalisoli sp. nov., isolated from saline alkaline soil.</title>
        <authorList>
            <person name="Dong X."/>
            <person name="Zhang G."/>
        </authorList>
    </citation>
    <scope>NUCLEOTIDE SEQUENCE [LARGE SCALE GENOMIC DNA]</scope>
    <source>
        <strain evidence="4 5">WN007</strain>
    </source>
</reference>
<comment type="caution">
    <text evidence="2">Lacks conserved residue(s) required for the propagation of feature annotation.</text>
</comment>
<dbReference type="PANTHER" id="PTHR24138:SF10">
    <property type="entry name" value="PHOSPHOLIPASE A2"/>
    <property type="match status" value="1"/>
</dbReference>
<proteinExistence type="predicted"/>
<keyword evidence="1 2" id="KW-0443">Lipid metabolism</keyword>
<keyword evidence="2" id="KW-0378">Hydrolase</keyword>
<comment type="caution">
    <text evidence="4">The sequence shown here is derived from an EMBL/GenBank/DDBJ whole genome shotgun (WGS) entry which is preliminary data.</text>
</comment>
<evidence type="ECO:0000256" key="1">
    <source>
        <dbReference type="ARBA" id="ARBA00023098"/>
    </source>
</evidence>
<dbReference type="GO" id="GO:0016787">
    <property type="term" value="F:hydrolase activity"/>
    <property type="evidence" value="ECO:0007669"/>
    <property type="project" value="UniProtKB-UniRule"/>
</dbReference>
<dbReference type="OrthoDB" id="9807112at2"/>
<feature type="domain" description="PNPLA" evidence="3">
    <location>
        <begin position="4"/>
        <end position="180"/>
    </location>
</feature>
<keyword evidence="2" id="KW-0442">Lipid degradation</keyword>
<evidence type="ECO:0000256" key="2">
    <source>
        <dbReference type="PROSITE-ProRule" id="PRU01161"/>
    </source>
</evidence>
<dbReference type="GO" id="GO:0016042">
    <property type="term" value="P:lipid catabolic process"/>
    <property type="evidence" value="ECO:0007669"/>
    <property type="project" value="UniProtKB-UniRule"/>
</dbReference>
<dbReference type="EMBL" id="NSJZ01000001">
    <property type="protein sequence ID" value="PAU98845.1"/>
    <property type="molecule type" value="Genomic_DNA"/>
</dbReference>
<organism evidence="4 5">
    <name type="scientific">Paracoccus salipaludis</name>
    <dbReference type="NCBI Taxonomy" id="2032623"/>
    <lineage>
        <taxon>Bacteria</taxon>
        <taxon>Pseudomonadati</taxon>
        <taxon>Pseudomonadota</taxon>
        <taxon>Alphaproteobacteria</taxon>
        <taxon>Rhodobacterales</taxon>
        <taxon>Paracoccaceae</taxon>
        <taxon>Paracoccus</taxon>
    </lineage>
</organism>
<gene>
    <name evidence="4" type="ORF">CK240_01550</name>
</gene>
<dbReference type="RefSeq" id="WP_095638564.1">
    <property type="nucleotide sequence ID" value="NZ_NSJZ01000001.1"/>
</dbReference>
<dbReference type="PROSITE" id="PS51635">
    <property type="entry name" value="PNPLA"/>
    <property type="match status" value="1"/>
</dbReference>
<dbReference type="InterPro" id="IPR047156">
    <property type="entry name" value="Teg/CotR/CapV-like"/>
</dbReference>
<dbReference type="Gene3D" id="3.40.1090.10">
    <property type="entry name" value="Cytosolic phospholipase A2 catalytic domain"/>
    <property type="match status" value="1"/>
</dbReference>
<feature type="short sequence motif" description="GXSXG" evidence="2">
    <location>
        <begin position="39"/>
        <end position="43"/>
    </location>
</feature>
<dbReference type="InterPro" id="IPR016035">
    <property type="entry name" value="Acyl_Trfase/lysoPLipase"/>
</dbReference>
<accession>A0A2A2GPI2</accession>
<dbReference type="Proteomes" id="UP000218023">
    <property type="component" value="Unassembled WGS sequence"/>
</dbReference>
<protein>
    <recommendedName>
        <fullName evidence="3">PNPLA domain-containing protein</fullName>
    </recommendedName>
</protein>